<organism evidence="2 3">
    <name type="scientific">Acetobacter orientalis</name>
    <dbReference type="NCBI Taxonomy" id="146474"/>
    <lineage>
        <taxon>Bacteria</taxon>
        <taxon>Pseudomonadati</taxon>
        <taxon>Pseudomonadota</taxon>
        <taxon>Alphaproteobacteria</taxon>
        <taxon>Acetobacterales</taxon>
        <taxon>Acetobacteraceae</taxon>
        <taxon>Acetobacter</taxon>
    </lineage>
</organism>
<reference evidence="2 3" key="1">
    <citation type="submission" date="2014-06" db="EMBL/GenBank/DDBJ databases">
        <authorList>
            <person name="Ju J."/>
            <person name="Zhang J."/>
        </authorList>
    </citation>
    <scope>NUCLEOTIDE SEQUENCE [LARGE SCALE GENOMIC DNA]</scope>
    <source>
        <strain evidence="2">DmW_045</strain>
    </source>
</reference>
<proteinExistence type="predicted"/>
<evidence type="ECO:0000259" key="1">
    <source>
        <dbReference type="Pfam" id="PF05170"/>
    </source>
</evidence>
<dbReference type="EMBL" id="JOMO01000029">
    <property type="protein sequence ID" value="OUI80813.1"/>
    <property type="molecule type" value="Genomic_DNA"/>
</dbReference>
<name>A0A252A0Z4_9PROT</name>
<protein>
    <submittedName>
        <fullName evidence="2">Lipopolysaccharide biosynthesis protein</fullName>
    </submittedName>
</protein>
<comment type="caution">
    <text evidence="2">The sequence shown here is derived from an EMBL/GenBank/DDBJ whole genome shotgun (WGS) entry which is preliminary data.</text>
</comment>
<dbReference type="GO" id="GO:0005886">
    <property type="term" value="C:plasma membrane"/>
    <property type="evidence" value="ECO:0007669"/>
    <property type="project" value="TreeGrafter"/>
</dbReference>
<evidence type="ECO:0000313" key="2">
    <source>
        <dbReference type="EMBL" id="OUI80813.1"/>
    </source>
</evidence>
<dbReference type="InterPro" id="IPR007844">
    <property type="entry name" value="AsmA"/>
</dbReference>
<dbReference type="Proteomes" id="UP000194639">
    <property type="component" value="Unassembled WGS sequence"/>
</dbReference>
<accession>A0A252A0Z4</accession>
<evidence type="ECO:0000313" key="3">
    <source>
        <dbReference type="Proteomes" id="UP000194639"/>
    </source>
</evidence>
<dbReference type="AlphaFoldDB" id="A0A252A0Z4"/>
<dbReference type="PANTHER" id="PTHR30441">
    <property type="entry name" value="DUF748 DOMAIN-CONTAINING PROTEIN"/>
    <property type="match status" value="1"/>
</dbReference>
<feature type="domain" description="AsmA" evidence="1">
    <location>
        <begin position="15"/>
        <end position="171"/>
    </location>
</feature>
<dbReference type="PANTHER" id="PTHR30441:SF8">
    <property type="entry name" value="DUF748 DOMAIN-CONTAINING PROTEIN"/>
    <property type="match status" value="1"/>
</dbReference>
<gene>
    <name evidence="2" type="ORF">HK12_07110</name>
</gene>
<dbReference type="InterPro" id="IPR052894">
    <property type="entry name" value="AsmA-related"/>
</dbReference>
<dbReference type="RefSeq" id="WP_086552509.1">
    <property type="nucleotide sequence ID" value="NZ_JOMO01000029.1"/>
</dbReference>
<dbReference type="GO" id="GO:0090313">
    <property type="term" value="P:regulation of protein targeting to membrane"/>
    <property type="evidence" value="ECO:0007669"/>
    <property type="project" value="TreeGrafter"/>
</dbReference>
<sequence>MRLKWKIGLLAGAAVVLVGGGSVLSATQDATWLRTRVAAAIEQSTGRQLSVGHLHVWLLPFPWVEARDVRLSGVEEGGPDMLRAETVRARLALAPLFHHRIVLDDVSITNPHVVLRRLADGRADWVFTPKPASLADAQTPAPSGPAGGQLHWNFGLTSLQVSKGDVQWQDSLHNRSGYVPVESLKLNHLEGEKPALEAILQRDKGRVTLTAQTGRLAPAMADSVPVEAKLVFQLDGHPAGLAHLDGTVSDPAGKRGYALSFGGSLGQLQNLEVFFPHAGLPQGQNISVDGLIGGEGKQPLLQSLHARAGQVDLTQLLPGATSSRLTLDANNPDEALAIVLEGKLGAQSLTLRGGVGTLAQVAAIAQDPLHATLPADLTLTDGESNLHVSGTLGAAQSGLDVHGALAHVALGENNPTFEDLKIDGHLDAQNTLSLVRKHTALDMIRGLNGALDVQAPHFVWRGQSWSSVAAHVAVQNARLSIDPIKAESDGIQQSGHFVYDAAGAVPQLDVSARPVLLPLSVVQQVVGAPALMRGTLALVGTVSAHGGNATALQQSAVGHIGASVVDGEIGGAALRTLLGPQVPLKGKMPVRCFGTHLQVADGTATFDLIGLETDFLSLHGHGTVGLGTHTLDLHLSPRLALGGASAGSDVRVTGTFAAPVPKMEPTYSGQYGITIGGDDGGGDNCPTLLSAAREGAAGPTAKAPEHGKGGKVMNMLRGLGLFQ</sequence>
<dbReference type="Pfam" id="PF05170">
    <property type="entry name" value="AsmA"/>
    <property type="match status" value="1"/>
</dbReference>